<protein>
    <submittedName>
        <fullName evidence="1">Arylformamidase</fullName>
    </submittedName>
</protein>
<dbReference type="VGNC" id="VGNC:12025">
    <property type="gene designation" value="AFMID"/>
</dbReference>
<evidence type="ECO:0000313" key="3">
    <source>
        <dbReference type="VGNC" id="VGNC:12025"/>
    </source>
</evidence>
<proteinExistence type="predicted"/>
<evidence type="ECO:0000313" key="2">
    <source>
        <dbReference type="Proteomes" id="UP000002277"/>
    </source>
</evidence>
<name>A0A2I3SXB5_PANTR</name>
<dbReference type="Bgee" id="ENSPTRG00000009705">
    <property type="expression patterns" value="Expressed in cerebellar cortex and 21 other cell types or tissues"/>
</dbReference>
<sequence length="37" mass="4279">MSAEELENQYCPSRWVVRLGAEEALRTYSQIGIEVHL</sequence>
<dbReference type="Proteomes" id="UP000002277">
    <property type="component" value="Chromosome 17"/>
</dbReference>
<reference evidence="1" key="2">
    <citation type="submission" date="2025-08" db="UniProtKB">
        <authorList>
            <consortium name="Ensembl"/>
        </authorList>
    </citation>
    <scope>IDENTIFICATION</scope>
</reference>
<keyword evidence="2" id="KW-1185">Reference proteome</keyword>
<dbReference type="Ensembl" id="ENSPTRT00000104649.1">
    <property type="protein sequence ID" value="ENSPTRP00000081639.1"/>
    <property type="gene ID" value="ENSPTRG00000009705.6"/>
</dbReference>
<reference evidence="1" key="3">
    <citation type="submission" date="2025-09" db="UniProtKB">
        <authorList>
            <consortium name="Ensembl"/>
        </authorList>
    </citation>
    <scope>IDENTIFICATION</scope>
</reference>
<evidence type="ECO:0000313" key="1">
    <source>
        <dbReference type="Ensembl" id="ENSPTRP00000081639.1"/>
    </source>
</evidence>
<gene>
    <name evidence="1 3" type="primary">AFMID</name>
</gene>
<accession>A0A2J8K7U2</accession>
<reference evidence="1 2" key="1">
    <citation type="journal article" date="2005" name="Nature">
        <title>Initial sequence of the chimpanzee genome and comparison with the human genome.</title>
        <authorList>
            <consortium name="Chimpanzee sequencing and analysis consortium"/>
        </authorList>
    </citation>
    <scope>NUCLEOTIDE SEQUENCE [LARGE SCALE GENOMIC DNA]</scope>
</reference>
<accession>A0A2I3SXB5</accession>
<dbReference type="AlphaFoldDB" id="A0A2I3SXB5"/>
<dbReference type="GeneTree" id="ENSGT00390000011093"/>
<organism evidence="1 2">
    <name type="scientific">Pan troglodytes</name>
    <name type="common">Chimpanzee</name>
    <dbReference type="NCBI Taxonomy" id="9598"/>
    <lineage>
        <taxon>Eukaryota</taxon>
        <taxon>Metazoa</taxon>
        <taxon>Chordata</taxon>
        <taxon>Craniata</taxon>
        <taxon>Vertebrata</taxon>
        <taxon>Euteleostomi</taxon>
        <taxon>Mammalia</taxon>
        <taxon>Eutheria</taxon>
        <taxon>Euarchontoglires</taxon>
        <taxon>Primates</taxon>
        <taxon>Haplorrhini</taxon>
        <taxon>Catarrhini</taxon>
        <taxon>Hominidae</taxon>
        <taxon>Pan</taxon>
    </lineage>
</organism>
<dbReference type="EMBL" id="AACZ04070029">
    <property type="status" value="NOT_ANNOTATED_CDS"/>
    <property type="molecule type" value="Genomic_DNA"/>
</dbReference>